<dbReference type="EMBL" id="JARK01001632">
    <property type="protein sequence ID" value="EYB85564.1"/>
    <property type="molecule type" value="Genomic_DNA"/>
</dbReference>
<comment type="caution">
    <text evidence="1">The sequence shown here is derived from an EMBL/GenBank/DDBJ whole genome shotgun (WGS) entry which is preliminary data.</text>
</comment>
<gene>
    <name evidence="1" type="primary">Acey_s0296.g1706</name>
    <name evidence="1" type="ORF">Y032_0296g1706</name>
</gene>
<sequence>MDGLVGHVRGIELSTVCVRSEPLTTAPHAPTDDIFGLNLHFTRKVLIRTDGFLYSRIPGARITNAYYNIHTLESRRKMLDVCTLYKMLWGMLKVDLSKIFTIVKSKTSGSSEKISYVGPKTTIRHVSFTCRAGSSYLSLRYGLVPSPPNFFSSGRMVSRKLLLN</sequence>
<organism evidence="1 2">
    <name type="scientific">Ancylostoma ceylanicum</name>
    <dbReference type="NCBI Taxonomy" id="53326"/>
    <lineage>
        <taxon>Eukaryota</taxon>
        <taxon>Metazoa</taxon>
        <taxon>Ecdysozoa</taxon>
        <taxon>Nematoda</taxon>
        <taxon>Chromadorea</taxon>
        <taxon>Rhabditida</taxon>
        <taxon>Rhabditina</taxon>
        <taxon>Rhabditomorpha</taxon>
        <taxon>Strongyloidea</taxon>
        <taxon>Ancylostomatidae</taxon>
        <taxon>Ancylostomatinae</taxon>
        <taxon>Ancylostoma</taxon>
    </lineage>
</organism>
<name>A0A016S5T0_9BILA</name>
<dbReference type="Proteomes" id="UP000024635">
    <property type="component" value="Unassembled WGS sequence"/>
</dbReference>
<protein>
    <submittedName>
        <fullName evidence="1">Uncharacterized protein</fullName>
    </submittedName>
</protein>
<reference evidence="2" key="1">
    <citation type="journal article" date="2015" name="Nat. Genet.">
        <title>The genome and transcriptome of the zoonotic hookworm Ancylostoma ceylanicum identify infection-specific gene families.</title>
        <authorList>
            <person name="Schwarz E.M."/>
            <person name="Hu Y."/>
            <person name="Antoshechkin I."/>
            <person name="Miller M.M."/>
            <person name="Sternberg P.W."/>
            <person name="Aroian R.V."/>
        </authorList>
    </citation>
    <scope>NUCLEOTIDE SEQUENCE</scope>
    <source>
        <strain evidence="2">HY135</strain>
    </source>
</reference>
<keyword evidence="2" id="KW-1185">Reference proteome</keyword>
<proteinExistence type="predicted"/>
<evidence type="ECO:0000313" key="2">
    <source>
        <dbReference type="Proteomes" id="UP000024635"/>
    </source>
</evidence>
<evidence type="ECO:0000313" key="1">
    <source>
        <dbReference type="EMBL" id="EYB85564.1"/>
    </source>
</evidence>
<dbReference type="AlphaFoldDB" id="A0A016S5T0"/>
<accession>A0A016S5T0</accession>